<dbReference type="Proteomes" id="UP000008311">
    <property type="component" value="Unassembled WGS sequence"/>
</dbReference>
<dbReference type="EMBL" id="EQ980681">
    <property type="protein sequence ID" value="EEF25017.1"/>
    <property type="molecule type" value="Genomic_DNA"/>
</dbReference>
<proteinExistence type="predicted"/>
<dbReference type="AlphaFoldDB" id="B9TGJ6"/>
<name>B9TGJ6_RICCO</name>
<dbReference type="InParanoid" id="B9TGJ6"/>
<organism evidence="1 2">
    <name type="scientific">Ricinus communis</name>
    <name type="common">Castor bean</name>
    <dbReference type="NCBI Taxonomy" id="3988"/>
    <lineage>
        <taxon>Eukaryota</taxon>
        <taxon>Viridiplantae</taxon>
        <taxon>Streptophyta</taxon>
        <taxon>Embryophyta</taxon>
        <taxon>Tracheophyta</taxon>
        <taxon>Spermatophyta</taxon>
        <taxon>Magnoliopsida</taxon>
        <taxon>eudicotyledons</taxon>
        <taxon>Gunneridae</taxon>
        <taxon>Pentapetalae</taxon>
        <taxon>rosids</taxon>
        <taxon>fabids</taxon>
        <taxon>Malpighiales</taxon>
        <taxon>Euphorbiaceae</taxon>
        <taxon>Acalyphoideae</taxon>
        <taxon>Acalypheae</taxon>
        <taxon>Ricinus</taxon>
    </lineage>
</organism>
<evidence type="ECO:0000313" key="2">
    <source>
        <dbReference type="Proteomes" id="UP000008311"/>
    </source>
</evidence>
<evidence type="ECO:0000313" key="1">
    <source>
        <dbReference type="EMBL" id="EEF25017.1"/>
    </source>
</evidence>
<accession>B9TGJ6</accession>
<keyword evidence="2" id="KW-1185">Reference proteome</keyword>
<sequence>MLYTSIDRFVIRHQLVALDHTRLPDDQPPMALTVMRLRKTFASRMWELTGAMWP</sequence>
<protein>
    <submittedName>
        <fullName evidence="1">Uncharacterized protein</fullName>
    </submittedName>
</protein>
<gene>
    <name evidence="1" type="ORF">RCOM_1808560</name>
</gene>
<reference evidence="2" key="1">
    <citation type="journal article" date="2010" name="Nat. Biotechnol.">
        <title>Draft genome sequence of the oilseed species Ricinus communis.</title>
        <authorList>
            <person name="Chan A.P."/>
            <person name="Crabtree J."/>
            <person name="Zhao Q."/>
            <person name="Lorenzi H."/>
            <person name="Orvis J."/>
            <person name="Puiu D."/>
            <person name="Melake-Berhan A."/>
            <person name="Jones K.M."/>
            <person name="Redman J."/>
            <person name="Chen G."/>
            <person name="Cahoon E.B."/>
            <person name="Gedil M."/>
            <person name="Stanke M."/>
            <person name="Haas B.J."/>
            <person name="Wortman J.R."/>
            <person name="Fraser-Liggett C.M."/>
            <person name="Ravel J."/>
            <person name="Rabinowicz P.D."/>
        </authorList>
    </citation>
    <scope>NUCLEOTIDE SEQUENCE [LARGE SCALE GENOMIC DNA]</scope>
    <source>
        <strain evidence="2">cv. Hale</strain>
    </source>
</reference>